<evidence type="ECO:0000256" key="2">
    <source>
        <dbReference type="ARBA" id="ARBA00005336"/>
    </source>
</evidence>
<dbReference type="PROSITE" id="PS00775">
    <property type="entry name" value="GLYCOSYL_HYDROL_F3"/>
    <property type="match status" value="1"/>
</dbReference>
<dbReference type="Proteomes" id="UP000315782">
    <property type="component" value="Unassembled WGS sequence"/>
</dbReference>
<dbReference type="EC" id="3.2.1.52" evidence="3"/>
<comment type="similarity">
    <text evidence="2">Belongs to the glycosyl hydrolase 3 family.</text>
</comment>
<sequence>MEESNQTNLYGRLMLSIEGTSLSSLETKLISNPHVGGVIFFSRNFISKDQILDLCKEIRNIKENIIISVDQEGGRVQRFQDGFTRIPSMQSLGDFCIQNDNFDFCREVGWLMSAELIASGIDISFAPVLDLDRDTSSIIGNRAFSENCDLVTKLASSFIDGMNEAGMQATGKHFPGHGGVVEDSHLTEPVDNRSYDELLSNDLKPFVDLKSKLSGIMSAHILYPNINNLLVGFSPFWLKEILRDQIQFKGVIFSDDLSMKGAGDENFAHKAKKSIDAGCDMVLVCNNTNASIEVIEFLESQNYDLIDSVSFLKKSNNYQWDELEKDSRRAEIQQTIKVIEGRV</sequence>
<dbReference type="EMBL" id="SHBI01000021">
    <property type="protein sequence ID" value="RZO20202.1"/>
    <property type="molecule type" value="Genomic_DNA"/>
</dbReference>
<dbReference type="InterPro" id="IPR036962">
    <property type="entry name" value="Glyco_hydro_3_N_sf"/>
</dbReference>
<feature type="domain" description="Glycoside hydrolase family 3 N-terminal" evidence="6">
    <location>
        <begin position="23"/>
        <end position="295"/>
    </location>
</feature>
<dbReference type="InterPro" id="IPR050226">
    <property type="entry name" value="NagZ_Beta-hexosaminidase"/>
</dbReference>
<evidence type="ECO:0000256" key="1">
    <source>
        <dbReference type="ARBA" id="ARBA00001231"/>
    </source>
</evidence>
<comment type="caution">
    <text evidence="7">The sequence shown here is derived from an EMBL/GenBank/DDBJ whole genome shotgun (WGS) entry which is preliminary data.</text>
</comment>
<dbReference type="InterPro" id="IPR001764">
    <property type="entry name" value="Glyco_hydro_3_N"/>
</dbReference>
<proteinExistence type="inferred from homology"/>
<dbReference type="InterPro" id="IPR017853">
    <property type="entry name" value="GH"/>
</dbReference>
<dbReference type="SUPFAM" id="SSF51445">
    <property type="entry name" value="(Trans)glycosidases"/>
    <property type="match status" value="1"/>
</dbReference>
<gene>
    <name evidence="7" type="primary">nagZ</name>
    <name evidence="7" type="ORF">EVA96_03005</name>
</gene>
<dbReference type="AlphaFoldDB" id="A0A520MG43"/>
<dbReference type="GO" id="GO:0009254">
    <property type="term" value="P:peptidoglycan turnover"/>
    <property type="evidence" value="ECO:0007669"/>
    <property type="project" value="TreeGrafter"/>
</dbReference>
<evidence type="ECO:0000256" key="5">
    <source>
        <dbReference type="ARBA" id="ARBA00023295"/>
    </source>
</evidence>
<dbReference type="PANTHER" id="PTHR30480:SF13">
    <property type="entry name" value="BETA-HEXOSAMINIDASE"/>
    <property type="match status" value="1"/>
</dbReference>
<evidence type="ECO:0000313" key="8">
    <source>
        <dbReference type="Proteomes" id="UP000315782"/>
    </source>
</evidence>
<reference evidence="7 8" key="1">
    <citation type="submission" date="2019-02" db="EMBL/GenBank/DDBJ databases">
        <title>Prokaryotic population dynamics and viral predation in marine succession experiment using metagenomics: the confinement effect.</title>
        <authorList>
            <person name="Haro-Moreno J.M."/>
            <person name="Rodriguez-Valera F."/>
            <person name="Lopez-Perez M."/>
        </authorList>
    </citation>
    <scope>NUCLEOTIDE SEQUENCE [LARGE SCALE GENOMIC DNA]</scope>
    <source>
        <strain evidence="7">MED-G163</strain>
    </source>
</reference>
<dbReference type="Gene3D" id="3.20.20.300">
    <property type="entry name" value="Glycoside hydrolase, family 3, N-terminal domain"/>
    <property type="match status" value="1"/>
</dbReference>
<evidence type="ECO:0000313" key="7">
    <source>
        <dbReference type="EMBL" id="RZO20202.1"/>
    </source>
</evidence>
<dbReference type="Pfam" id="PF00933">
    <property type="entry name" value="Glyco_hydro_3"/>
    <property type="match status" value="1"/>
</dbReference>
<keyword evidence="4 7" id="KW-0378">Hydrolase</keyword>
<dbReference type="GO" id="GO:0004563">
    <property type="term" value="F:beta-N-acetylhexosaminidase activity"/>
    <property type="evidence" value="ECO:0007669"/>
    <property type="project" value="UniProtKB-EC"/>
</dbReference>
<dbReference type="InterPro" id="IPR019800">
    <property type="entry name" value="Glyco_hydro_3_AS"/>
</dbReference>
<protein>
    <recommendedName>
        <fullName evidence="3">beta-N-acetylhexosaminidase</fullName>
        <ecNumber evidence="3">3.2.1.52</ecNumber>
    </recommendedName>
</protein>
<dbReference type="PANTHER" id="PTHR30480">
    <property type="entry name" value="BETA-HEXOSAMINIDASE-RELATED"/>
    <property type="match status" value="1"/>
</dbReference>
<comment type="catalytic activity">
    <reaction evidence="1">
        <text>Hydrolysis of terminal non-reducing N-acetyl-D-hexosamine residues in N-acetyl-beta-D-hexosaminides.</text>
        <dbReference type="EC" id="3.2.1.52"/>
    </reaction>
</comment>
<evidence type="ECO:0000256" key="4">
    <source>
        <dbReference type="ARBA" id="ARBA00022801"/>
    </source>
</evidence>
<organism evidence="7 8">
    <name type="scientific">SAR86 cluster bacterium</name>
    <dbReference type="NCBI Taxonomy" id="2030880"/>
    <lineage>
        <taxon>Bacteria</taxon>
        <taxon>Pseudomonadati</taxon>
        <taxon>Pseudomonadota</taxon>
        <taxon>Gammaproteobacteria</taxon>
        <taxon>SAR86 cluster</taxon>
    </lineage>
</organism>
<evidence type="ECO:0000256" key="3">
    <source>
        <dbReference type="ARBA" id="ARBA00012663"/>
    </source>
</evidence>
<keyword evidence="5 7" id="KW-0326">Glycosidase</keyword>
<name>A0A520MG43_9GAMM</name>
<evidence type="ECO:0000259" key="6">
    <source>
        <dbReference type="Pfam" id="PF00933"/>
    </source>
</evidence>
<accession>A0A520MG43</accession>
<dbReference type="NCBIfam" id="NF003740">
    <property type="entry name" value="PRK05337.1"/>
    <property type="match status" value="1"/>
</dbReference>
<dbReference type="GO" id="GO:0005975">
    <property type="term" value="P:carbohydrate metabolic process"/>
    <property type="evidence" value="ECO:0007669"/>
    <property type="project" value="InterPro"/>
</dbReference>